<reference evidence="8" key="2">
    <citation type="submission" date="2025-09" db="UniProtKB">
        <authorList>
            <consortium name="Ensembl"/>
        </authorList>
    </citation>
    <scope>IDENTIFICATION</scope>
</reference>
<name>A0A8C2ZSZ5_CYCLU</name>
<keyword evidence="5" id="KW-0732">Signal</keyword>
<dbReference type="PRINTS" id="PR01932">
    <property type="entry name" value="INTRLEUKIN17"/>
</dbReference>
<comment type="subcellular location">
    <subcellularLocation>
        <location evidence="1">Secreted</location>
    </subcellularLocation>
</comment>
<dbReference type="InterPro" id="IPR029034">
    <property type="entry name" value="Cystine-knot_cytokine"/>
</dbReference>
<keyword evidence="7" id="KW-0812">Transmembrane</keyword>
<proteinExistence type="inferred from homology"/>
<dbReference type="GO" id="GO:0005615">
    <property type="term" value="C:extracellular space"/>
    <property type="evidence" value="ECO:0007669"/>
    <property type="project" value="UniProtKB-KW"/>
</dbReference>
<dbReference type="GO" id="GO:0006954">
    <property type="term" value="P:inflammatory response"/>
    <property type="evidence" value="ECO:0007669"/>
    <property type="project" value="InterPro"/>
</dbReference>
<evidence type="ECO:0000313" key="8">
    <source>
        <dbReference type="Ensembl" id="ENSCLMP00005031059.1"/>
    </source>
</evidence>
<evidence type="ECO:0000256" key="3">
    <source>
        <dbReference type="ARBA" id="ARBA00022514"/>
    </source>
</evidence>
<dbReference type="Gene3D" id="2.10.90.10">
    <property type="entry name" value="Cystine-knot cytokines"/>
    <property type="match status" value="1"/>
</dbReference>
<evidence type="ECO:0000313" key="9">
    <source>
        <dbReference type="Proteomes" id="UP000694565"/>
    </source>
</evidence>
<evidence type="ECO:0000256" key="4">
    <source>
        <dbReference type="ARBA" id="ARBA00022525"/>
    </source>
</evidence>
<evidence type="ECO:0000256" key="6">
    <source>
        <dbReference type="SAM" id="MobiDB-lite"/>
    </source>
</evidence>
<sequence>TRTRTTSMFSSNVMVRAACVMMMMMMTMMTKAAGQSKHSARTHRKSSDGAAVETVPLQLDPRALVPPRHTRPMQNTSVSPWTYNVSHDSALFPPVLSEARCLLRGCLDSEGREDLSLESRPIMHQVLLLRRVKSQGAGSGAGLSYHYRLESRLLAVGCTCIRPMVQRQD</sequence>
<dbReference type="GeneTree" id="ENSGT00940000156618"/>
<protein>
    <submittedName>
        <fullName evidence="8">Interleukin 17a/f1</fullName>
    </submittedName>
</protein>
<keyword evidence="9" id="KW-1185">Reference proteome</keyword>
<dbReference type="InterPro" id="IPR010345">
    <property type="entry name" value="IL-17_fam"/>
</dbReference>
<dbReference type="SUPFAM" id="SSF57501">
    <property type="entry name" value="Cystine-knot cytokines"/>
    <property type="match status" value="1"/>
</dbReference>
<dbReference type="Ensembl" id="ENSCLMT00005032412.1">
    <property type="protein sequence ID" value="ENSCLMP00005031059.1"/>
    <property type="gene ID" value="ENSCLMG00005015045.1"/>
</dbReference>
<accession>A0A8C2ZSZ5</accession>
<keyword evidence="3" id="KW-0202">Cytokine</keyword>
<feature type="transmembrane region" description="Helical" evidence="7">
    <location>
        <begin position="13"/>
        <end position="34"/>
    </location>
</feature>
<evidence type="ECO:0000256" key="2">
    <source>
        <dbReference type="ARBA" id="ARBA00007236"/>
    </source>
</evidence>
<evidence type="ECO:0000256" key="5">
    <source>
        <dbReference type="ARBA" id="ARBA00022729"/>
    </source>
</evidence>
<dbReference type="GO" id="GO:0005125">
    <property type="term" value="F:cytokine activity"/>
    <property type="evidence" value="ECO:0007669"/>
    <property type="project" value="UniProtKB-KW"/>
</dbReference>
<keyword evidence="4" id="KW-0964">Secreted</keyword>
<reference evidence="8" key="1">
    <citation type="submission" date="2025-08" db="UniProtKB">
        <authorList>
            <consortium name="Ensembl"/>
        </authorList>
    </citation>
    <scope>IDENTIFICATION</scope>
</reference>
<keyword evidence="7" id="KW-0472">Membrane</keyword>
<dbReference type="AlphaFoldDB" id="A0A8C2ZSZ5"/>
<keyword evidence="7" id="KW-1133">Transmembrane helix</keyword>
<dbReference type="InterPro" id="IPR020440">
    <property type="entry name" value="IL-17_chr"/>
</dbReference>
<dbReference type="Proteomes" id="UP000694565">
    <property type="component" value="Unplaced"/>
</dbReference>
<dbReference type="Pfam" id="PF06083">
    <property type="entry name" value="IL17"/>
    <property type="match status" value="1"/>
</dbReference>
<evidence type="ECO:0000256" key="1">
    <source>
        <dbReference type="ARBA" id="ARBA00004613"/>
    </source>
</evidence>
<organism evidence="8 9">
    <name type="scientific">Cyclopterus lumpus</name>
    <name type="common">Lumpsucker</name>
    <dbReference type="NCBI Taxonomy" id="8103"/>
    <lineage>
        <taxon>Eukaryota</taxon>
        <taxon>Metazoa</taxon>
        <taxon>Chordata</taxon>
        <taxon>Craniata</taxon>
        <taxon>Vertebrata</taxon>
        <taxon>Euteleostomi</taxon>
        <taxon>Actinopterygii</taxon>
        <taxon>Neopterygii</taxon>
        <taxon>Teleostei</taxon>
        <taxon>Neoteleostei</taxon>
        <taxon>Acanthomorphata</taxon>
        <taxon>Eupercaria</taxon>
        <taxon>Perciformes</taxon>
        <taxon>Cottioidei</taxon>
        <taxon>Cottales</taxon>
        <taxon>Cyclopteridae</taxon>
        <taxon>Cyclopterus</taxon>
    </lineage>
</organism>
<evidence type="ECO:0000256" key="7">
    <source>
        <dbReference type="SAM" id="Phobius"/>
    </source>
</evidence>
<feature type="region of interest" description="Disordered" evidence="6">
    <location>
        <begin position="32"/>
        <end position="53"/>
    </location>
</feature>
<comment type="similarity">
    <text evidence="2">Belongs to the IL-17 family.</text>
</comment>